<gene>
    <name evidence="1" type="ORF">Aru02nite_49620</name>
</gene>
<keyword evidence="2" id="KW-1185">Reference proteome</keyword>
<dbReference type="EMBL" id="BOMB01000029">
    <property type="protein sequence ID" value="GID14073.1"/>
    <property type="molecule type" value="Genomic_DNA"/>
</dbReference>
<organism evidence="1 2">
    <name type="scientific">Actinocatenispora rupis</name>
    <dbReference type="NCBI Taxonomy" id="519421"/>
    <lineage>
        <taxon>Bacteria</taxon>
        <taxon>Bacillati</taxon>
        <taxon>Actinomycetota</taxon>
        <taxon>Actinomycetes</taxon>
        <taxon>Micromonosporales</taxon>
        <taxon>Micromonosporaceae</taxon>
        <taxon>Actinocatenispora</taxon>
    </lineage>
</organism>
<sequence length="83" mass="9170">MGQRVAPRIPGHQGYVAQQIAGGRLVRGRATEKVWSYVAACECGWIGKEVSFPTSDGADTCEGEWYMVHVLPLLGVRPVKERR</sequence>
<reference evidence="1" key="1">
    <citation type="submission" date="2021-01" db="EMBL/GenBank/DDBJ databases">
        <title>Whole genome shotgun sequence of Actinocatenispora rupis NBRC 107355.</title>
        <authorList>
            <person name="Komaki H."/>
            <person name="Tamura T."/>
        </authorList>
    </citation>
    <scope>NUCLEOTIDE SEQUENCE</scope>
    <source>
        <strain evidence="1">NBRC 107355</strain>
    </source>
</reference>
<evidence type="ECO:0000313" key="1">
    <source>
        <dbReference type="EMBL" id="GID14073.1"/>
    </source>
</evidence>
<accession>A0A8J3JFR8</accession>
<dbReference type="RefSeq" id="WP_203661699.1">
    <property type="nucleotide sequence ID" value="NZ_BAAAZM010000001.1"/>
</dbReference>
<evidence type="ECO:0000313" key="2">
    <source>
        <dbReference type="Proteomes" id="UP000612808"/>
    </source>
</evidence>
<dbReference type="AlphaFoldDB" id="A0A8J3JFR8"/>
<proteinExistence type="predicted"/>
<name>A0A8J3JFR8_9ACTN</name>
<comment type="caution">
    <text evidence="1">The sequence shown here is derived from an EMBL/GenBank/DDBJ whole genome shotgun (WGS) entry which is preliminary data.</text>
</comment>
<dbReference type="Proteomes" id="UP000612808">
    <property type="component" value="Unassembled WGS sequence"/>
</dbReference>
<protein>
    <submittedName>
        <fullName evidence="1">Uncharacterized protein</fullName>
    </submittedName>
</protein>